<dbReference type="Pfam" id="PF13883">
    <property type="entry name" value="CREG_beta-barrel"/>
    <property type="match status" value="1"/>
</dbReference>
<dbReference type="SUPFAM" id="SSF50475">
    <property type="entry name" value="FMN-binding split barrel"/>
    <property type="match status" value="1"/>
</dbReference>
<dbReference type="InterPro" id="IPR055343">
    <property type="entry name" value="CREG_beta-barrel"/>
</dbReference>
<dbReference type="Gene3D" id="2.30.110.10">
    <property type="entry name" value="Electron Transport, Fmn-binding Protein, Chain A"/>
    <property type="match status" value="1"/>
</dbReference>
<dbReference type="Proteomes" id="UP000509702">
    <property type="component" value="Chromosome"/>
</dbReference>
<evidence type="ECO:0000313" key="4">
    <source>
        <dbReference type="Proteomes" id="UP000509702"/>
    </source>
</evidence>
<proteinExistence type="predicted"/>
<dbReference type="PANTHER" id="PTHR13343">
    <property type="entry name" value="CREG1 PROTEIN"/>
    <property type="match status" value="1"/>
</dbReference>
<feature type="compositionally biased region" description="Polar residues" evidence="1">
    <location>
        <begin position="1"/>
        <end position="14"/>
    </location>
</feature>
<sequence length="312" mass="32179">MSFSNALPASSPSGATPVGKEGAMPPGTGRSGPDSAIPAAATVPPATMAAALGARRLMRACDRATLATVQRPADDGDAVAADAAGWPYPSLVLVAFDHDGSPLLLLSTLADHTRNLLTDGRVGLLFDGTAGLAQPLTGARLSVLGRAERSDDPIHRQRYLRRHPDAAFYAGFADFAVYRVAAERAHLVAGFGRIHWLSAAELDLPAAAPALAAGEAALLDHLNGQRYGSRLAPASDGEGDSWSLTGVDPEGCDLRRGGYVARVDFEQRIHDPESAKLMLDTLIRPQDGSGQPGGSTSGTEKAGTATAGDEGA</sequence>
<dbReference type="PANTHER" id="PTHR13343:SF17">
    <property type="entry name" value="CELLULAR REPRESSOR OF E1A-STIMULATED GENES, ISOFORM A"/>
    <property type="match status" value="1"/>
</dbReference>
<accession>A0A6N1ARZ3</accession>
<feature type="domain" description="CREG-like beta-barrel" evidence="2">
    <location>
        <begin position="48"/>
        <end position="200"/>
    </location>
</feature>
<feature type="region of interest" description="Disordered" evidence="1">
    <location>
        <begin position="1"/>
        <end position="39"/>
    </location>
</feature>
<dbReference type="InterPro" id="IPR037119">
    <property type="entry name" value="Haem_oxidase_HugZ-like_sf"/>
</dbReference>
<protein>
    <submittedName>
        <fullName evidence="3">Pyridoxamine 5'-phosphate oxidase family protein</fullName>
    </submittedName>
</protein>
<dbReference type="EMBL" id="CP054619">
    <property type="protein sequence ID" value="QKS50882.1"/>
    <property type="molecule type" value="Genomic_DNA"/>
</dbReference>
<feature type="region of interest" description="Disordered" evidence="1">
    <location>
        <begin position="284"/>
        <end position="312"/>
    </location>
</feature>
<dbReference type="Gene3D" id="3.20.180.10">
    <property type="entry name" value="PNP-oxidase-like"/>
    <property type="match status" value="1"/>
</dbReference>
<dbReference type="InterPro" id="IPR012349">
    <property type="entry name" value="Split_barrel_FMN-bd"/>
</dbReference>
<dbReference type="KEGG" id="aoz:HUE56_10110"/>
<organism evidence="3 4">
    <name type="scientific">Azospirillum oryzae</name>
    <dbReference type="NCBI Taxonomy" id="286727"/>
    <lineage>
        <taxon>Bacteria</taxon>
        <taxon>Pseudomonadati</taxon>
        <taxon>Pseudomonadota</taxon>
        <taxon>Alphaproteobacteria</taxon>
        <taxon>Rhodospirillales</taxon>
        <taxon>Azospirillaceae</taxon>
        <taxon>Azospirillum</taxon>
    </lineage>
</organism>
<name>A0A6N1ARZ3_9PROT</name>
<gene>
    <name evidence="3" type="ORF">HUE56_10110</name>
</gene>
<keyword evidence="4" id="KW-1185">Reference proteome</keyword>
<evidence type="ECO:0000259" key="2">
    <source>
        <dbReference type="Pfam" id="PF13883"/>
    </source>
</evidence>
<dbReference type="GO" id="GO:0005737">
    <property type="term" value="C:cytoplasm"/>
    <property type="evidence" value="ECO:0007669"/>
    <property type="project" value="UniProtKB-ARBA"/>
</dbReference>
<dbReference type="RefSeq" id="WP_149200771.1">
    <property type="nucleotide sequence ID" value="NZ_BSOV01000014.1"/>
</dbReference>
<reference evidence="3 4" key="1">
    <citation type="submission" date="2020-06" db="EMBL/GenBank/DDBJ databases">
        <title>Complete genome of Azosprillum oryzae KACC14407.</title>
        <authorList>
            <person name="Kim M."/>
            <person name="Park Y.-J."/>
            <person name="Shin J.-H."/>
        </authorList>
    </citation>
    <scope>NUCLEOTIDE SEQUENCE [LARGE SCALE GENOMIC DNA]</scope>
    <source>
        <strain evidence="3 4">KACC 14407</strain>
    </source>
</reference>
<dbReference type="AlphaFoldDB" id="A0A6N1ARZ3"/>
<evidence type="ECO:0000256" key="1">
    <source>
        <dbReference type="SAM" id="MobiDB-lite"/>
    </source>
</evidence>
<dbReference type="OrthoDB" id="9814594at2"/>
<evidence type="ECO:0000313" key="3">
    <source>
        <dbReference type="EMBL" id="QKS50882.1"/>
    </source>
</evidence>